<evidence type="ECO:0000256" key="6">
    <source>
        <dbReference type="ARBA" id="ARBA00023004"/>
    </source>
</evidence>
<evidence type="ECO:0000256" key="2">
    <source>
        <dbReference type="ARBA" id="ARBA00022559"/>
    </source>
</evidence>
<proteinExistence type="inferred from homology"/>
<accession>A0AAD7HY38</accession>
<evidence type="ECO:0000259" key="9">
    <source>
        <dbReference type="PROSITE" id="PS51405"/>
    </source>
</evidence>
<dbReference type="Proteomes" id="UP001215598">
    <property type="component" value="Unassembled WGS sequence"/>
</dbReference>
<evidence type="ECO:0000256" key="3">
    <source>
        <dbReference type="ARBA" id="ARBA00022617"/>
    </source>
</evidence>
<keyword evidence="8" id="KW-0732">Signal</keyword>
<dbReference type="InterPro" id="IPR036851">
    <property type="entry name" value="Chloroperoxidase-like_sf"/>
</dbReference>
<dbReference type="Gene3D" id="1.10.489.10">
    <property type="entry name" value="Chloroperoxidase-like"/>
    <property type="match status" value="1"/>
</dbReference>
<keyword evidence="11" id="KW-1185">Reference proteome</keyword>
<dbReference type="PANTHER" id="PTHR33577:SF9">
    <property type="entry name" value="PEROXIDASE STCC"/>
    <property type="match status" value="1"/>
</dbReference>
<dbReference type="PANTHER" id="PTHR33577">
    <property type="entry name" value="STERIGMATOCYSTIN BIOSYNTHESIS PEROXIDASE STCC-RELATED"/>
    <property type="match status" value="1"/>
</dbReference>
<evidence type="ECO:0000256" key="1">
    <source>
        <dbReference type="ARBA" id="ARBA00001970"/>
    </source>
</evidence>
<keyword evidence="4" id="KW-0479">Metal-binding</keyword>
<feature type="signal peptide" evidence="8">
    <location>
        <begin position="1"/>
        <end position="20"/>
    </location>
</feature>
<gene>
    <name evidence="10" type="ORF">B0H16DRAFT_1330151</name>
</gene>
<keyword evidence="6" id="KW-0408">Iron</keyword>
<dbReference type="Pfam" id="PF01328">
    <property type="entry name" value="Peroxidase_2"/>
    <property type="match status" value="1"/>
</dbReference>
<comment type="caution">
    <text evidence="10">The sequence shown here is derived from an EMBL/GenBank/DDBJ whole genome shotgun (WGS) entry which is preliminary data.</text>
</comment>
<dbReference type="GO" id="GO:0046872">
    <property type="term" value="F:metal ion binding"/>
    <property type="evidence" value="ECO:0007669"/>
    <property type="project" value="UniProtKB-KW"/>
</dbReference>
<dbReference type="SUPFAM" id="SSF47571">
    <property type="entry name" value="Cloroperoxidase"/>
    <property type="match status" value="1"/>
</dbReference>
<evidence type="ECO:0000256" key="7">
    <source>
        <dbReference type="ARBA" id="ARBA00025795"/>
    </source>
</evidence>
<feature type="chain" id="PRO_5042070087" evidence="8">
    <location>
        <begin position="21"/>
        <end position="268"/>
    </location>
</feature>
<feature type="domain" description="Heme haloperoxidase family profile" evidence="9">
    <location>
        <begin position="33"/>
        <end position="243"/>
    </location>
</feature>
<dbReference type="AlphaFoldDB" id="A0AAD7HY38"/>
<comment type="similarity">
    <text evidence="7">Belongs to the chloroperoxidase family.</text>
</comment>
<evidence type="ECO:0000313" key="11">
    <source>
        <dbReference type="Proteomes" id="UP001215598"/>
    </source>
</evidence>
<evidence type="ECO:0000256" key="4">
    <source>
        <dbReference type="ARBA" id="ARBA00022723"/>
    </source>
</evidence>
<evidence type="ECO:0000256" key="5">
    <source>
        <dbReference type="ARBA" id="ARBA00023002"/>
    </source>
</evidence>
<reference evidence="10" key="1">
    <citation type="submission" date="2023-03" db="EMBL/GenBank/DDBJ databases">
        <title>Massive genome expansion in bonnet fungi (Mycena s.s.) driven by repeated elements and novel gene families across ecological guilds.</title>
        <authorList>
            <consortium name="Lawrence Berkeley National Laboratory"/>
            <person name="Harder C.B."/>
            <person name="Miyauchi S."/>
            <person name="Viragh M."/>
            <person name="Kuo A."/>
            <person name="Thoen E."/>
            <person name="Andreopoulos B."/>
            <person name="Lu D."/>
            <person name="Skrede I."/>
            <person name="Drula E."/>
            <person name="Henrissat B."/>
            <person name="Morin E."/>
            <person name="Kohler A."/>
            <person name="Barry K."/>
            <person name="LaButti K."/>
            <person name="Morin E."/>
            <person name="Salamov A."/>
            <person name="Lipzen A."/>
            <person name="Mereny Z."/>
            <person name="Hegedus B."/>
            <person name="Baldrian P."/>
            <person name="Stursova M."/>
            <person name="Weitz H."/>
            <person name="Taylor A."/>
            <person name="Grigoriev I.V."/>
            <person name="Nagy L.G."/>
            <person name="Martin F."/>
            <person name="Kauserud H."/>
        </authorList>
    </citation>
    <scope>NUCLEOTIDE SEQUENCE</scope>
    <source>
        <strain evidence="10">CBHHK182m</strain>
    </source>
</reference>
<sequence>MHTINFTLIVASIAASGTLAHTQDYFQGPWGEDWHQWRAPRATDVRSPCPALNTLANHGYLPRNGKHITVPMILKAATDGFNFKADALMVTISKFGLLASSDPTTLNLDDLKLHNLIEHDASLSRQDFALGDNLHFNETIFTTLANSNPGVNYYNTTSAGQVMHARLADSLANTPNVTNSPKSLGIRGTESAFYLSAMGDPVTGVAPKKFVNIFFREERLPFAEGWKRSKTQTTIETVGRLSGILLQESNDVPTQPCEPHVLGPGITL</sequence>
<dbReference type="EMBL" id="JARKIB010000162">
    <property type="protein sequence ID" value="KAJ7729985.1"/>
    <property type="molecule type" value="Genomic_DNA"/>
</dbReference>
<evidence type="ECO:0000313" key="10">
    <source>
        <dbReference type="EMBL" id="KAJ7729985.1"/>
    </source>
</evidence>
<dbReference type="InterPro" id="IPR000028">
    <property type="entry name" value="Chloroperoxidase"/>
</dbReference>
<organism evidence="10 11">
    <name type="scientific">Mycena metata</name>
    <dbReference type="NCBI Taxonomy" id="1033252"/>
    <lineage>
        <taxon>Eukaryota</taxon>
        <taxon>Fungi</taxon>
        <taxon>Dikarya</taxon>
        <taxon>Basidiomycota</taxon>
        <taxon>Agaricomycotina</taxon>
        <taxon>Agaricomycetes</taxon>
        <taxon>Agaricomycetidae</taxon>
        <taxon>Agaricales</taxon>
        <taxon>Marasmiineae</taxon>
        <taxon>Mycenaceae</taxon>
        <taxon>Mycena</taxon>
    </lineage>
</organism>
<protein>
    <submittedName>
        <fullName evidence="10">Cloroperoxidase</fullName>
    </submittedName>
</protein>
<keyword evidence="2" id="KW-0575">Peroxidase</keyword>
<comment type="cofactor">
    <cofactor evidence="1">
        <name>heme b</name>
        <dbReference type="ChEBI" id="CHEBI:60344"/>
    </cofactor>
</comment>
<evidence type="ECO:0000256" key="8">
    <source>
        <dbReference type="SAM" id="SignalP"/>
    </source>
</evidence>
<dbReference type="GO" id="GO:0004601">
    <property type="term" value="F:peroxidase activity"/>
    <property type="evidence" value="ECO:0007669"/>
    <property type="project" value="UniProtKB-KW"/>
</dbReference>
<keyword evidence="5" id="KW-0560">Oxidoreductase</keyword>
<name>A0AAD7HY38_9AGAR</name>
<dbReference type="PROSITE" id="PS51405">
    <property type="entry name" value="HEME_HALOPEROXIDASE"/>
    <property type="match status" value="1"/>
</dbReference>
<keyword evidence="3" id="KW-0349">Heme</keyword>